<comment type="caution">
    <text evidence="2">The sequence shown here is derived from an EMBL/GenBank/DDBJ whole genome shotgun (WGS) entry which is preliminary data.</text>
</comment>
<dbReference type="EMBL" id="MU007009">
    <property type="protein sequence ID" value="KAF2437168.1"/>
    <property type="molecule type" value="Genomic_DNA"/>
</dbReference>
<keyword evidence="3" id="KW-1185">Reference proteome</keyword>
<organism evidence="2 3">
    <name type="scientific">Tothia fuscella</name>
    <dbReference type="NCBI Taxonomy" id="1048955"/>
    <lineage>
        <taxon>Eukaryota</taxon>
        <taxon>Fungi</taxon>
        <taxon>Dikarya</taxon>
        <taxon>Ascomycota</taxon>
        <taxon>Pezizomycotina</taxon>
        <taxon>Dothideomycetes</taxon>
        <taxon>Pleosporomycetidae</taxon>
        <taxon>Venturiales</taxon>
        <taxon>Cylindrosympodiaceae</taxon>
        <taxon>Tothia</taxon>
    </lineage>
</organism>
<dbReference type="InterPro" id="IPR000999">
    <property type="entry name" value="RNase_III_dom"/>
</dbReference>
<dbReference type="OrthoDB" id="2281895at2759"/>
<evidence type="ECO:0000313" key="3">
    <source>
        <dbReference type="Proteomes" id="UP000800235"/>
    </source>
</evidence>
<evidence type="ECO:0000259" key="1">
    <source>
        <dbReference type="Pfam" id="PF14622"/>
    </source>
</evidence>
<dbReference type="PANTHER" id="PTHR28160">
    <property type="entry name" value="54S RIBOSOMAL PROTEIN L15, MITOCHONDRIAL"/>
    <property type="match status" value="1"/>
</dbReference>
<gene>
    <name evidence="2" type="ORF">EJ08DRAFT_602148</name>
</gene>
<dbReference type="Pfam" id="PF14622">
    <property type="entry name" value="Ribonucleas_3_3"/>
    <property type="match status" value="1"/>
</dbReference>
<dbReference type="FunFam" id="1.10.1520.10:FF:000018">
    <property type="entry name" value="RNase III domain protein"/>
    <property type="match status" value="1"/>
</dbReference>
<protein>
    <recommendedName>
        <fullName evidence="1">RNase III domain-containing protein</fullName>
    </recommendedName>
</protein>
<dbReference type="GO" id="GO:0005762">
    <property type="term" value="C:mitochondrial large ribosomal subunit"/>
    <property type="evidence" value="ECO:0007669"/>
    <property type="project" value="InterPro"/>
</dbReference>
<dbReference type="SUPFAM" id="SSF69065">
    <property type="entry name" value="RNase III domain-like"/>
    <property type="match status" value="1"/>
</dbReference>
<dbReference type="InterPro" id="IPR040030">
    <property type="entry name" value="Ribosomal_mL57"/>
</dbReference>
<reference evidence="2" key="1">
    <citation type="journal article" date="2020" name="Stud. Mycol.">
        <title>101 Dothideomycetes genomes: a test case for predicting lifestyles and emergence of pathogens.</title>
        <authorList>
            <person name="Haridas S."/>
            <person name="Albert R."/>
            <person name="Binder M."/>
            <person name="Bloem J."/>
            <person name="Labutti K."/>
            <person name="Salamov A."/>
            <person name="Andreopoulos B."/>
            <person name="Baker S."/>
            <person name="Barry K."/>
            <person name="Bills G."/>
            <person name="Bluhm B."/>
            <person name="Cannon C."/>
            <person name="Castanera R."/>
            <person name="Culley D."/>
            <person name="Daum C."/>
            <person name="Ezra D."/>
            <person name="Gonzalez J."/>
            <person name="Henrissat B."/>
            <person name="Kuo A."/>
            <person name="Liang C."/>
            <person name="Lipzen A."/>
            <person name="Lutzoni F."/>
            <person name="Magnuson J."/>
            <person name="Mondo S."/>
            <person name="Nolan M."/>
            <person name="Ohm R."/>
            <person name="Pangilinan J."/>
            <person name="Park H.-J."/>
            <person name="Ramirez L."/>
            <person name="Alfaro M."/>
            <person name="Sun H."/>
            <person name="Tritt A."/>
            <person name="Yoshinaga Y."/>
            <person name="Zwiers L.-H."/>
            <person name="Turgeon B."/>
            <person name="Goodwin S."/>
            <person name="Spatafora J."/>
            <person name="Crous P."/>
            <person name="Grigoriev I."/>
        </authorList>
    </citation>
    <scope>NUCLEOTIDE SEQUENCE</scope>
    <source>
        <strain evidence="2">CBS 130266</strain>
    </source>
</reference>
<dbReference type="AlphaFoldDB" id="A0A9P4U5J3"/>
<dbReference type="GO" id="GO:0003735">
    <property type="term" value="F:structural constituent of ribosome"/>
    <property type="evidence" value="ECO:0007669"/>
    <property type="project" value="InterPro"/>
</dbReference>
<feature type="domain" description="RNase III" evidence="1">
    <location>
        <begin position="43"/>
        <end position="190"/>
    </location>
</feature>
<evidence type="ECO:0000313" key="2">
    <source>
        <dbReference type="EMBL" id="KAF2437168.1"/>
    </source>
</evidence>
<dbReference type="GO" id="GO:0032543">
    <property type="term" value="P:mitochondrial translation"/>
    <property type="evidence" value="ECO:0007669"/>
    <property type="project" value="InterPro"/>
</dbReference>
<proteinExistence type="predicted"/>
<dbReference type="GO" id="GO:0004525">
    <property type="term" value="F:ribonuclease III activity"/>
    <property type="evidence" value="ECO:0007669"/>
    <property type="project" value="InterPro"/>
</dbReference>
<dbReference type="CDD" id="cd00593">
    <property type="entry name" value="RIBOc"/>
    <property type="match status" value="1"/>
</dbReference>
<dbReference type="InterPro" id="IPR036389">
    <property type="entry name" value="RNase_III_sf"/>
</dbReference>
<accession>A0A9P4U5J3</accession>
<name>A0A9P4U5J3_9PEZI</name>
<dbReference type="PANTHER" id="PTHR28160:SF1">
    <property type="entry name" value="LARGE RIBOSOMAL SUBUNIT PROTEIN ML57"/>
    <property type="match status" value="1"/>
</dbReference>
<dbReference type="Gene3D" id="1.10.1520.10">
    <property type="entry name" value="Ribonuclease III domain"/>
    <property type="match status" value="1"/>
</dbReference>
<dbReference type="GO" id="GO:0006396">
    <property type="term" value="P:RNA processing"/>
    <property type="evidence" value="ECO:0007669"/>
    <property type="project" value="InterPro"/>
</dbReference>
<dbReference type="Proteomes" id="UP000800235">
    <property type="component" value="Unassembled WGS sequence"/>
</dbReference>
<sequence length="195" mass="21652">MSMPVRLRRKAKTVEWTCNSDPRKLDAMYVRLLGEGGDKLLSDEVKWLAITHKSFDQGKRGFNDRLSYLGKRIVDLQTSMALVSAPRGRSAQGPDEYDRVPFHHPALEGLANLSERTKAEMLGKTRVAQLAQNQGLDKVMRWKPRKADNLLGSGQDVVLAQALYGIIGALALERGGEVAARITKEKILEPLGVVF</sequence>